<organism evidence="1 2">
    <name type="scientific">Bifidobacterium bifidum (strain PRL2010)</name>
    <dbReference type="NCBI Taxonomy" id="702459"/>
    <lineage>
        <taxon>Bacteria</taxon>
        <taxon>Bacillati</taxon>
        <taxon>Actinomycetota</taxon>
        <taxon>Actinomycetes</taxon>
        <taxon>Bifidobacteriales</taxon>
        <taxon>Bifidobacteriaceae</taxon>
        <taxon>Bifidobacterium</taxon>
    </lineage>
</organism>
<evidence type="ECO:0000313" key="2">
    <source>
        <dbReference type="Proteomes" id="UP000002312"/>
    </source>
</evidence>
<dbReference type="KEGG" id="bbp:BBPR_1102"/>
<proteinExistence type="predicted"/>
<dbReference type="PATRIC" id="fig|702459.3.peg.1140"/>
<gene>
    <name evidence="1" type="ordered locus">BBPR_1102</name>
</gene>
<dbReference type="Proteomes" id="UP000002312">
    <property type="component" value="Chromosome"/>
</dbReference>
<protein>
    <submittedName>
        <fullName evidence="1">IS3 family transposase</fullName>
    </submittedName>
</protein>
<dbReference type="AlphaFoldDB" id="A0A0H3EAH5"/>
<name>A0A0H3EAH5_BIFBP</name>
<sequence>METGRKDIICPLPGGMRRKRAAELFGAGAGLRRLSDREKTLLIDRLRPACSLGSMTCLPGLRVRAAGAFTASEGGYGYRRVKAMLRTRVSEKVLRSPMP</sequence>
<evidence type="ECO:0000313" key="1">
    <source>
        <dbReference type="EMBL" id="ADP36167.1"/>
    </source>
</evidence>
<dbReference type="OrthoDB" id="1676087at2"/>
<dbReference type="eggNOG" id="COG2801">
    <property type="taxonomic scope" value="Bacteria"/>
</dbReference>
<dbReference type="HOGENOM" id="CLU_2314692_0_0_11"/>
<accession>A0A0H3EAH5</accession>
<reference evidence="1 2" key="1">
    <citation type="journal article" date="2010" name="Proc. Natl. Acad. Sci. U.S.A.">
        <title>Genome analysis of Bifidobacterium bifidum PRL2010 reveals metabolic pathways for host-derived glycan foraging.</title>
        <authorList>
            <person name="Turroni F."/>
            <person name="Bottacini F."/>
            <person name="Foroni E."/>
            <person name="Mulder I."/>
            <person name="Kim J.H."/>
            <person name="Zomer A."/>
            <person name="Sanchez B."/>
            <person name="Bidossi A."/>
            <person name="Ferrarini A."/>
            <person name="Giubellini V."/>
            <person name="Delledonne M."/>
            <person name="Henrissat B."/>
            <person name="Coutinho P."/>
            <person name="Oggioni M."/>
            <person name="Fitzgerald G.F."/>
            <person name="Mills D."/>
            <person name="Margolles A."/>
            <person name="Kelly D."/>
            <person name="van Sinderen D."/>
            <person name="Ventura M."/>
        </authorList>
    </citation>
    <scope>NUCLEOTIDE SEQUENCE [LARGE SCALE GENOMIC DNA]</scope>
    <source>
        <strain evidence="1 2">PRL2010</strain>
    </source>
</reference>
<dbReference type="EMBL" id="CP001840">
    <property type="protein sequence ID" value="ADP36167.1"/>
    <property type="molecule type" value="Genomic_DNA"/>
</dbReference>